<dbReference type="RefSeq" id="WP_149811529.1">
    <property type="nucleotide sequence ID" value="NZ_VUKA01000002.1"/>
</dbReference>
<evidence type="ECO:0000313" key="1">
    <source>
        <dbReference type="EMBL" id="KAA2213873.1"/>
    </source>
</evidence>
<keyword evidence="2" id="KW-1185">Reference proteome</keyword>
<dbReference type="InterPro" id="IPR029058">
    <property type="entry name" value="AB_hydrolase_fold"/>
</dbReference>
<sequence length="296" mass="32055">MSFADTLAAALAPLGRQAIPFVDQAGDPSRPLVLHTYRPDGFTADSPVVIVQHGMNRNGDEYRDFWIPAADAHKLLIVAPTFGHAEYPDPDTYNNGHVLAADGSLRPRHQWGYEVPARVFALLRQAGVTQREKVHFFGHSAGGQFGHRMAATQDLTPFEAIAVGNPGWYSLPVLDKPFPEGLGGIGLREDDLRRLLDFPLLILAGEQDIETSGPSLPANAAAVAQGPHRYARARNYLAAGRAAAERLGMACRWRLQSVPHIGHDGAAMSRVAASLWFENTMPEDAVLAGWGGRSSL</sequence>
<keyword evidence="1" id="KW-0378">Hydrolase</keyword>
<gene>
    <name evidence="1" type="ORF">F0Q34_07420</name>
</gene>
<name>A0A5B2TID1_9PROT</name>
<evidence type="ECO:0000313" key="2">
    <source>
        <dbReference type="Proteomes" id="UP000322110"/>
    </source>
</evidence>
<dbReference type="GO" id="GO:0016787">
    <property type="term" value="F:hydrolase activity"/>
    <property type="evidence" value="ECO:0007669"/>
    <property type="project" value="UniProtKB-KW"/>
</dbReference>
<organism evidence="1 2">
    <name type="scientific">Teichococcus oryzae</name>
    <dbReference type="NCBI Taxonomy" id="1608942"/>
    <lineage>
        <taxon>Bacteria</taxon>
        <taxon>Pseudomonadati</taxon>
        <taxon>Pseudomonadota</taxon>
        <taxon>Alphaproteobacteria</taxon>
        <taxon>Acetobacterales</taxon>
        <taxon>Roseomonadaceae</taxon>
        <taxon>Roseomonas</taxon>
    </lineage>
</organism>
<dbReference type="Proteomes" id="UP000322110">
    <property type="component" value="Unassembled WGS sequence"/>
</dbReference>
<dbReference type="EMBL" id="VUKA01000002">
    <property type="protein sequence ID" value="KAA2213873.1"/>
    <property type="molecule type" value="Genomic_DNA"/>
</dbReference>
<comment type="caution">
    <text evidence="1">The sequence shown here is derived from an EMBL/GenBank/DDBJ whole genome shotgun (WGS) entry which is preliminary data.</text>
</comment>
<dbReference type="SUPFAM" id="SSF53474">
    <property type="entry name" value="alpha/beta-Hydrolases"/>
    <property type="match status" value="1"/>
</dbReference>
<dbReference type="Gene3D" id="3.40.50.1820">
    <property type="entry name" value="alpha/beta hydrolase"/>
    <property type="match status" value="1"/>
</dbReference>
<accession>A0A5B2TID1</accession>
<dbReference type="OrthoDB" id="332706at2"/>
<dbReference type="AlphaFoldDB" id="A0A5B2TID1"/>
<reference evidence="1 2" key="1">
    <citation type="journal article" date="2015" name="Int. J. Syst. Evol. Microbiol.">
        <title>Roseomonas oryzae sp. nov., isolated from paddy rhizosphere soil.</title>
        <authorList>
            <person name="Ramaprasad E.V."/>
            <person name="Sasikala Ch."/>
            <person name="Ramana Ch.V."/>
        </authorList>
    </citation>
    <scope>NUCLEOTIDE SEQUENCE [LARGE SCALE GENOMIC DNA]</scope>
    <source>
        <strain evidence="1 2">KCTC 42542</strain>
    </source>
</reference>
<proteinExistence type="predicted"/>
<protein>
    <submittedName>
        <fullName evidence="1">Alpha/beta hydrolase</fullName>
    </submittedName>
</protein>